<feature type="region of interest" description="Disordered" evidence="1">
    <location>
        <begin position="42"/>
        <end position="74"/>
    </location>
</feature>
<reference evidence="2 3" key="1">
    <citation type="submission" date="2018-01" db="EMBL/GenBank/DDBJ databases">
        <title>Draft genome sequence of Jishengella endophytica.</title>
        <authorList>
            <person name="Sahin N."/>
            <person name="Ay H."/>
            <person name="Saygin H."/>
        </authorList>
    </citation>
    <scope>NUCLEOTIDE SEQUENCE [LARGE SCALE GENOMIC DNA]</scope>
    <source>
        <strain evidence="2 3">DSM 45430</strain>
    </source>
</reference>
<organism evidence="2 3">
    <name type="scientific">Micromonospora endophytica</name>
    <dbReference type="NCBI Taxonomy" id="515350"/>
    <lineage>
        <taxon>Bacteria</taxon>
        <taxon>Bacillati</taxon>
        <taxon>Actinomycetota</taxon>
        <taxon>Actinomycetes</taxon>
        <taxon>Micromonosporales</taxon>
        <taxon>Micromonosporaceae</taxon>
        <taxon>Micromonospora</taxon>
    </lineage>
</organism>
<protein>
    <submittedName>
        <fullName evidence="2">Uncharacterized protein</fullName>
    </submittedName>
</protein>
<dbReference type="EMBL" id="POTX01000019">
    <property type="protein sequence ID" value="PZF99735.1"/>
    <property type="molecule type" value="Genomic_DNA"/>
</dbReference>
<gene>
    <name evidence="2" type="ORF">C1I93_04945</name>
</gene>
<comment type="caution">
    <text evidence="2">The sequence shown here is derived from an EMBL/GenBank/DDBJ whole genome shotgun (WGS) entry which is preliminary data.</text>
</comment>
<feature type="compositionally biased region" description="Gly residues" evidence="1">
    <location>
        <begin position="45"/>
        <end position="65"/>
    </location>
</feature>
<dbReference type="AlphaFoldDB" id="A0A2W2CK08"/>
<evidence type="ECO:0000313" key="2">
    <source>
        <dbReference type="EMBL" id="PZF99735.1"/>
    </source>
</evidence>
<evidence type="ECO:0000256" key="1">
    <source>
        <dbReference type="SAM" id="MobiDB-lite"/>
    </source>
</evidence>
<evidence type="ECO:0000313" key="3">
    <source>
        <dbReference type="Proteomes" id="UP000248627"/>
    </source>
</evidence>
<proteinExistence type="predicted"/>
<dbReference type="OrthoDB" id="3403969at2"/>
<sequence>MVYVMLQQEWTDGNGVTHLAGDSVDVDAATLADLQAQGIVSEQVDGGGGGGGKDGGEWAGPGGAEWVGPGSVKP</sequence>
<dbReference type="RefSeq" id="WP_111242015.1">
    <property type="nucleotide sequence ID" value="NZ_AP023358.1"/>
</dbReference>
<dbReference type="Proteomes" id="UP000248627">
    <property type="component" value="Unassembled WGS sequence"/>
</dbReference>
<keyword evidence="3" id="KW-1185">Reference proteome</keyword>
<accession>A0A2W2CK08</accession>
<name>A0A2W2CK08_9ACTN</name>